<dbReference type="Proteomes" id="UP000011526">
    <property type="component" value="Unassembled WGS sequence"/>
</dbReference>
<sequence length="186" mass="19683">MSIEVANDANAYLGMKTLDTPNSNNYVEYDGNGHLTIDVGEHDDFDGPDTQPGEGVNSDSFTWFDGMFQLCNQGKAEANISYELPDPPAERDIPGNWTAPGDGYDEQVVGFYYISEGGDDPGEEGDRIFVPEGDSVPLPVGECREMGVRTVTKGVDATTDAPLIDGDVVVTADSPAAGAPNGTDPS</sequence>
<organism evidence="1 2">
    <name type="scientific">Halorubrum distributum JCM 9100</name>
    <dbReference type="NCBI Taxonomy" id="1227467"/>
    <lineage>
        <taxon>Archaea</taxon>
        <taxon>Methanobacteriati</taxon>
        <taxon>Methanobacteriota</taxon>
        <taxon>Stenosarchaea group</taxon>
        <taxon>Halobacteria</taxon>
        <taxon>Halobacteriales</taxon>
        <taxon>Haloferacaceae</taxon>
        <taxon>Halorubrum</taxon>
        <taxon>Halorubrum distributum group</taxon>
    </lineage>
</organism>
<protein>
    <submittedName>
        <fullName evidence="1">Uncharacterized protein</fullName>
    </submittedName>
</protein>
<reference evidence="1 2" key="1">
    <citation type="journal article" date="2014" name="PLoS Genet.">
        <title>Phylogenetically driven sequencing of extremely halophilic archaea reveals strategies for static and dynamic osmo-response.</title>
        <authorList>
            <person name="Becker E.A."/>
            <person name="Seitzer P.M."/>
            <person name="Tritt A."/>
            <person name="Larsen D."/>
            <person name="Krusor M."/>
            <person name="Yao A.I."/>
            <person name="Wu D."/>
            <person name="Madern D."/>
            <person name="Eisen J.A."/>
            <person name="Darling A.E."/>
            <person name="Facciotti M.T."/>
        </authorList>
    </citation>
    <scope>NUCLEOTIDE SEQUENCE [LARGE SCALE GENOMIC DNA]</scope>
    <source>
        <strain evidence="1 2">JCM 9100</strain>
    </source>
</reference>
<dbReference type="AlphaFoldDB" id="M0EQY1"/>
<evidence type="ECO:0000313" key="1">
    <source>
        <dbReference type="EMBL" id="ELZ49483.1"/>
    </source>
</evidence>
<gene>
    <name evidence="1" type="ORF">C465_07931</name>
</gene>
<accession>M0EQY1</accession>
<evidence type="ECO:0000313" key="2">
    <source>
        <dbReference type="Proteomes" id="UP000011526"/>
    </source>
</evidence>
<proteinExistence type="predicted"/>
<comment type="caution">
    <text evidence="1">The sequence shown here is derived from an EMBL/GenBank/DDBJ whole genome shotgun (WGS) entry which is preliminary data.</text>
</comment>
<dbReference type="PATRIC" id="fig|1227467.4.peg.1543"/>
<dbReference type="EMBL" id="AOJM01000046">
    <property type="protein sequence ID" value="ELZ49483.1"/>
    <property type="molecule type" value="Genomic_DNA"/>
</dbReference>
<name>M0EQY1_9EURY</name>
<keyword evidence="2" id="KW-1185">Reference proteome</keyword>